<feature type="transmembrane region" description="Helical" evidence="8">
    <location>
        <begin position="968"/>
        <end position="988"/>
    </location>
</feature>
<feature type="transmembrane region" description="Helical" evidence="8">
    <location>
        <begin position="897"/>
        <end position="916"/>
    </location>
</feature>
<feature type="transmembrane region" description="Helical" evidence="8">
    <location>
        <begin position="391"/>
        <end position="414"/>
    </location>
</feature>
<feature type="transmembrane region" description="Helical" evidence="8">
    <location>
        <begin position="347"/>
        <end position="371"/>
    </location>
</feature>
<reference evidence="10 12" key="2">
    <citation type="submission" date="2019-03" db="EMBL/GenBank/DDBJ databases">
        <title>Complete genome sequence of two outbreak-associated Acinetobacter haemolyticus strains.</title>
        <authorList>
            <person name="Bai L."/>
            <person name="Zhang S.-C."/>
            <person name="Deng Y."/>
            <person name="Song C.-C."/>
            <person name="Kang G.-B."/>
            <person name="Dong Y."/>
            <person name="Wang Y."/>
            <person name="Gao F."/>
            <person name="Huang H."/>
        </authorList>
    </citation>
    <scope>NUCLEOTIDE SEQUENCE [LARGE SCALE GENOMIC DNA]</scope>
    <source>
        <strain evidence="10 12">TJR01</strain>
    </source>
</reference>
<dbReference type="InterPro" id="IPR004763">
    <property type="entry name" value="CusA-like"/>
</dbReference>
<dbReference type="AlphaFoldDB" id="A0A4P7B766"/>
<dbReference type="Gene3D" id="3.30.70.1430">
    <property type="entry name" value="Multidrug efflux transporter AcrB pore domain"/>
    <property type="match status" value="2"/>
</dbReference>
<dbReference type="Pfam" id="PF00873">
    <property type="entry name" value="ACR_tran"/>
    <property type="match status" value="1"/>
</dbReference>
<keyword evidence="7 8" id="KW-0472">Membrane</keyword>
<evidence type="ECO:0000256" key="7">
    <source>
        <dbReference type="ARBA" id="ARBA00023136"/>
    </source>
</evidence>
<reference evidence="11 14" key="1">
    <citation type="submission" date="2018-08" db="EMBL/GenBank/DDBJ databases">
        <title>Analysis of the genomic diversity of Mexican Acinetobacter haemolyticus clinical isolates.</title>
        <authorList>
            <person name="Castro-Jaimes S."/>
            <person name="Cevallos M.A."/>
        </authorList>
    </citation>
    <scope>NUCLEOTIDE SEQUENCE [LARGE SCALE GENOMIC DNA]</scope>
    <source>
        <strain evidence="11 14">AN43</strain>
    </source>
</reference>
<feature type="transmembrane region" description="Helical" evidence="8">
    <location>
        <begin position="534"/>
        <end position="552"/>
    </location>
</feature>
<dbReference type="Proteomes" id="UP000294395">
    <property type="component" value="Chromosome"/>
</dbReference>
<dbReference type="Proteomes" id="UP000463868">
    <property type="component" value="Chromosome"/>
</dbReference>
<dbReference type="SUPFAM" id="SSF82866">
    <property type="entry name" value="Multidrug efflux transporter AcrB transmembrane domain"/>
    <property type="match status" value="2"/>
</dbReference>
<dbReference type="SUPFAM" id="SSF82693">
    <property type="entry name" value="Multidrug efflux transporter AcrB pore domain, PN1, PN2, PC1 and PC2 subdomains"/>
    <property type="match status" value="2"/>
</dbReference>
<feature type="transmembrane region" description="Helical" evidence="8">
    <location>
        <begin position="922"/>
        <end position="947"/>
    </location>
</feature>
<feature type="transmembrane region" description="Helical" evidence="8">
    <location>
        <begin position="1000"/>
        <end position="1026"/>
    </location>
</feature>
<name>A0A4P7B766_ACIHA</name>
<evidence type="ECO:0000313" key="13">
    <source>
        <dbReference type="Proteomes" id="UP000451048"/>
    </source>
</evidence>
<dbReference type="RefSeq" id="WP_023187999.1">
    <property type="nucleotide sequence ID" value="NZ_BKQF01000063.1"/>
</dbReference>
<dbReference type="EMBL" id="CP038009">
    <property type="protein sequence ID" value="QBQ17445.1"/>
    <property type="molecule type" value="Genomic_DNA"/>
</dbReference>
<dbReference type="PANTHER" id="PTHR32063:SF24">
    <property type="entry name" value="CATION EFFLUX SYSTEM (ACRB_ACRD_ACRF FAMILY)"/>
    <property type="match status" value="1"/>
</dbReference>
<dbReference type="Gene3D" id="3.30.2090.10">
    <property type="entry name" value="Multidrug efflux transporter AcrB TolC docking domain, DN and DC subdomains"/>
    <property type="match status" value="2"/>
</dbReference>
<dbReference type="EMBL" id="WTTO01000050">
    <property type="protein sequence ID" value="NAR74500.1"/>
    <property type="molecule type" value="Genomic_DNA"/>
</dbReference>
<dbReference type="InterPro" id="IPR001036">
    <property type="entry name" value="Acrflvin-R"/>
</dbReference>
<evidence type="ECO:0000313" key="12">
    <source>
        <dbReference type="Proteomes" id="UP000294395"/>
    </source>
</evidence>
<gene>
    <name evidence="11" type="ORF">AhaeAN43_15650</name>
    <name evidence="10" type="ORF">AHTJR_14710</name>
    <name evidence="9" type="ORF">GPS52_13620</name>
</gene>
<dbReference type="GO" id="GO:0042910">
    <property type="term" value="F:xenobiotic transmembrane transporter activity"/>
    <property type="evidence" value="ECO:0007669"/>
    <property type="project" value="TreeGrafter"/>
</dbReference>
<dbReference type="GO" id="GO:0005886">
    <property type="term" value="C:plasma membrane"/>
    <property type="evidence" value="ECO:0007669"/>
    <property type="project" value="UniProtKB-SubCell"/>
</dbReference>
<evidence type="ECO:0000256" key="5">
    <source>
        <dbReference type="ARBA" id="ARBA00022692"/>
    </source>
</evidence>
<evidence type="ECO:0000256" key="4">
    <source>
        <dbReference type="ARBA" id="ARBA00022475"/>
    </source>
</evidence>
<protein>
    <submittedName>
        <fullName evidence="10">CusA/CzcA family heavy metal efflux RND transporter</fullName>
    </submittedName>
</protein>
<sequence>MFDQIVKLSIKNRWFVLIVFLFIGAFGVYNYFKLPIDAVPDITNVQVQINSEAQGLSPLEMETQVTFPIETALAGIPNLNYTRSVSRYGLSQVTVIFKEGTDIYFARQLVNERLQGIVPSLPSSISTSMGPVSTGLGEIFMYTVENTPNNPNPMSATDLRTLQDWVIKPQLRNVEGVNEINTIGGYVKQFVVRPNYPYLRSIGLDQQVIVEAISKNSMNKGSGYIEKNGEQYLLRSDSQITSIEQIKSIPITTSNGYILRLNDVAEVSIGSELRTGAATKNGQEIVLGTAFMLIGENSRSVAHAVDQKLQEVQKSLPEGVEAKAVYNRTTLVDATIETVKKNLLEGAILVIVVLFIFLGHFRAALITAMVIPLSMLMTITGMVNQKISANLMSLGALDFGIIVDGAVVIVEASLAKLALKQKELGRVLTRQERFATVFDATKESRKAILYGQLIIILVYLPVMTLTGVEGKMFTPMAATVVMALLAAMILSITFVPAMIALVTTGKVKDEESKIVHGIKKFYHPVLDWSLNHRLILVACVAGFFVFTASLSTRLGSEFIPSLDEGDVALHALRIPGTSLSQAIEMQYALEREIQKIPEVKSIFAKIGTAEIATDPMPPNVADNYVVLKLRREWPNPNKEKADVVAEIERVSKGVYGNNYEFTQPIQMRFNELISGVRTDVAVKISGDDLEQLLELGNEVADILETVNGTADLKVEQMSGLQMVSIELKRDMIANYGLDAEDVQNKVSSLITGQTAGRMFEGDRKFDIVVRMEESAVSNLEKLYQIPMRLPDGSSVLLSDLIELKTIQGPNQISRENGKRRIVITANVRGTDMGSYIAEAQAKVDSQFKLPEGYWMSWGGTFEQMQSATNRLMIIVPVALLLIFTMIYMALGNIRNSLLVFTGVPFALTGGVIALALRDIPLSISAAVGFIALSGVAVLNGLVLVTAIQRLQAQGQSLVDAVKHGALERLRPVLITALVASLGFIPMALNVGIGSEVQRPIATVVIGGIISSTLLTLIILPTLYVWFNQRAKRKAEVENFSEQQV</sequence>
<dbReference type="Gene3D" id="3.30.70.1320">
    <property type="entry name" value="Multidrug efflux transporter AcrB pore domain like"/>
    <property type="match status" value="1"/>
</dbReference>
<dbReference type="GO" id="GO:0008324">
    <property type="term" value="F:monoatomic cation transmembrane transporter activity"/>
    <property type="evidence" value="ECO:0007669"/>
    <property type="project" value="InterPro"/>
</dbReference>
<dbReference type="NCBIfam" id="TIGR00914">
    <property type="entry name" value="2A0601"/>
    <property type="match status" value="1"/>
</dbReference>
<accession>A0A4P7B766</accession>
<evidence type="ECO:0000313" key="11">
    <source>
        <dbReference type="EMBL" id="QHI14682.1"/>
    </source>
</evidence>
<evidence type="ECO:0000256" key="2">
    <source>
        <dbReference type="ARBA" id="ARBA00010942"/>
    </source>
</evidence>
<feature type="transmembrane region" description="Helical" evidence="8">
    <location>
        <begin position="14"/>
        <end position="32"/>
    </location>
</feature>
<comment type="subcellular location">
    <subcellularLocation>
        <location evidence="1">Cell membrane</location>
        <topology evidence="1">Multi-pass membrane protein</topology>
    </subcellularLocation>
</comment>
<evidence type="ECO:0000313" key="14">
    <source>
        <dbReference type="Proteomes" id="UP000463868"/>
    </source>
</evidence>
<keyword evidence="5 8" id="KW-0812">Transmembrane</keyword>
<feature type="transmembrane region" description="Helical" evidence="8">
    <location>
        <begin position="871"/>
        <end position="890"/>
    </location>
</feature>
<evidence type="ECO:0000256" key="3">
    <source>
        <dbReference type="ARBA" id="ARBA00022448"/>
    </source>
</evidence>
<keyword evidence="4" id="KW-1003">Cell membrane</keyword>
<feature type="transmembrane region" description="Helical" evidence="8">
    <location>
        <begin position="447"/>
        <end position="468"/>
    </location>
</feature>
<dbReference type="EMBL" id="CP031976">
    <property type="protein sequence ID" value="QHI14682.1"/>
    <property type="molecule type" value="Genomic_DNA"/>
</dbReference>
<dbReference type="InterPro" id="IPR027463">
    <property type="entry name" value="AcrB_DN_DC_subdom"/>
</dbReference>
<evidence type="ECO:0000256" key="6">
    <source>
        <dbReference type="ARBA" id="ARBA00022989"/>
    </source>
</evidence>
<dbReference type="PRINTS" id="PR00702">
    <property type="entry name" value="ACRIFLAVINRP"/>
</dbReference>
<evidence type="ECO:0000313" key="10">
    <source>
        <dbReference type="EMBL" id="QBQ17445.1"/>
    </source>
</evidence>
<evidence type="ECO:0000256" key="8">
    <source>
        <dbReference type="SAM" id="Phobius"/>
    </source>
</evidence>
<proteinExistence type="inferred from homology"/>
<comment type="similarity">
    <text evidence="2">Belongs to the resistance-nodulation-cell division (RND) (TC 2.A.6) family.</text>
</comment>
<keyword evidence="3" id="KW-0813">Transport</keyword>
<reference evidence="9 13" key="3">
    <citation type="submission" date="2019-12" db="EMBL/GenBank/DDBJ databases">
        <title>Acinetobacter haemolyticus comparative genomics.</title>
        <authorList>
            <person name="Castro-Jaimes S."/>
            <person name="Bello-Lopez E."/>
            <person name="Velazquez-Acosta C."/>
            <person name="Volkow-Fernandez P."/>
            <person name="Lozano-Zarain P."/>
            <person name="Castillo Ramirez S."/>
            <person name="Cevallos M.A."/>
        </authorList>
    </citation>
    <scope>NUCLEOTIDE SEQUENCE [LARGE SCALE GENOMIC DNA]</scope>
    <source>
        <strain evidence="9 13">AN10</strain>
    </source>
</reference>
<evidence type="ECO:0000256" key="1">
    <source>
        <dbReference type="ARBA" id="ARBA00004651"/>
    </source>
</evidence>
<feature type="transmembrane region" description="Helical" evidence="8">
    <location>
        <begin position="480"/>
        <end position="503"/>
    </location>
</feature>
<organism evidence="10 12">
    <name type="scientific">Acinetobacter haemolyticus</name>
    <dbReference type="NCBI Taxonomy" id="29430"/>
    <lineage>
        <taxon>Bacteria</taxon>
        <taxon>Pseudomonadati</taxon>
        <taxon>Pseudomonadota</taxon>
        <taxon>Gammaproteobacteria</taxon>
        <taxon>Moraxellales</taxon>
        <taxon>Moraxellaceae</taxon>
        <taxon>Acinetobacter</taxon>
    </lineage>
</organism>
<dbReference type="SUPFAM" id="SSF82714">
    <property type="entry name" value="Multidrug efflux transporter AcrB TolC docking domain, DN and DC subdomains"/>
    <property type="match status" value="2"/>
</dbReference>
<keyword evidence="6 8" id="KW-1133">Transmembrane helix</keyword>
<dbReference type="Proteomes" id="UP000451048">
    <property type="component" value="Unassembled WGS sequence"/>
</dbReference>
<dbReference type="Gene3D" id="1.20.1640.10">
    <property type="entry name" value="Multidrug efflux transporter AcrB transmembrane domain"/>
    <property type="match status" value="2"/>
</dbReference>
<dbReference type="PANTHER" id="PTHR32063">
    <property type="match status" value="1"/>
</dbReference>
<dbReference type="Gene3D" id="3.30.70.1440">
    <property type="entry name" value="Multidrug efflux transporter AcrB pore domain"/>
    <property type="match status" value="1"/>
</dbReference>
<evidence type="ECO:0000313" key="9">
    <source>
        <dbReference type="EMBL" id="NAR74500.1"/>
    </source>
</evidence>